<keyword evidence="2" id="KW-1185">Reference proteome</keyword>
<evidence type="ECO:0000313" key="2">
    <source>
        <dbReference type="Proteomes" id="UP001497644"/>
    </source>
</evidence>
<gene>
    <name evidence="1" type="ORF">LPLAT_LOCUS8269</name>
</gene>
<name>A0AAV2MYQ6_9HYME</name>
<protein>
    <submittedName>
        <fullName evidence="1">Uncharacterized protein</fullName>
    </submittedName>
</protein>
<comment type="caution">
    <text evidence="1">The sequence shown here is derived from an EMBL/GenBank/DDBJ whole genome shotgun (WGS) entry which is preliminary data.</text>
</comment>
<proteinExistence type="predicted"/>
<evidence type="ECO:0000313" key="1">
    <source>
        <dbReference type="EMBL" id="CAL1672465.1"/>
    </source>
</evidence>
<dbReference type="EMBL" id="CAXIPU020000581">
    <property type="protein sequence ID" value="CAL1672465.1"/>
    <property type="molecule type" value="Genomic_DNA"/>
</dbReference>
<sequence length="80" mass="9929">MKWKRTTQRRWWIRPVNRLRNAQGFYHNIVQELLQNDNEEFFGLYRMWPEQFKLLVHPHLQKNSIWTPLPTELRVAVTLL</sequence>
<organism evidence="1 2">
    <name type="scientific">Lasius platythorax</name>
    <dbReference type="NCBI Taxonomy" id="488582"/>
    <lineage>
        <taxon>Eukaryota</taxon>
        <taxon>Metazoa</taxon>
        <taxon>Ecdysozoa</taxon>
        <taxon>Arthropoda</taxon>
        <taxon>Hexapoda</taxon>
        <taxon>Insecta</taxon>
        <taxon>Pterygota</taxon>
        <taxon>Neoptera</taxon>
        <taxon>Endopterygota</taxon>
        <taxon>Hymenoptera</taxon>
        <taxon>Apocrita</taxon>
        <taxon>Aculeata</taxon>
        <taxon>Formicoidea</taxon>
        <taxon>Formicidae</taxon>
        <taxon>Formicinae</taxon>
        <taxon>Lasius</taxon>
        <taxon>Lasius</taxon>
    </lineage>
</organism>
<accession>A0AAV2MYQ6</accession>
<reference evidence="1" key="1">
    <citation type="submission" date="2024-04" db="EMBL/GenBank/DDBJ databases">
        <authorList>
            <consortium name="Molecular Ecology Group"/>
        </authorList>
    </citation>
    <scope>NUCLEOTIDE SEQUENCE</scope>
</reference>
<dbReference type="Proteomes" id="UP001497644">
    <property type="component" value="Unassembled WGS sequence"/>
</dbReference>
<dbReference type="AlphaFoldDB" id="A0AAV2MYQ6"/>